<organism evidence="7 8">
    <name type="scientific">Ventrimonas faecis</name>
    <dbReference type="NCBI Taxonomy" id="3133170"/>
    <lineage>
        <taxon>Bacteria</taxon>
        <taxon>Bacillati</taxon>
        <taxon>Bacillota</taxon>
        <taxon>Clostridia</taxon>
        <taxon>Lachnospirales</taxon>
        <taxon>Lachnospiraceae</taxon>
        <taxon>Ventrimonas</taxon>
    </lineage>
</organism>
<dbReference type="InterPro" id="IPR001851">
    <property type="entry name" value="ABC_transp_permease"/>
</dbReference>
<proteinExistence type="predicted"/>
<dbReference type="Proteomes" id="UP001437460">
    <property type="component" value="Unassembled WGS sequence"/>
</dbReference>
<keyword evidence="2" id="KW-1003">Cell membrane</keyword>
<protein>
    <submittedName>
        <fullName evidence="7">ABC transporter permease</fullName>
    </submittedName>
</protein>
<keyword evidence="5 6" id="KW-0472">Membrane</keyword>
<comment type="subcellular location">
    <subcellularLocation>
        <location evidence="1">Cell membrane</location>
        <topology evidence="1">Multi-pass membrane protein</topology>
    </subcellularLocation>
</comment>
<evidence type="ECO:0000256" key="4">
    <source>
        <dbReference type="ARBA" id="ARBA00022989"/>
    </source>
</evidence>
<dbReference type="EMBL" id="JBBMFJ010000004">
    <property type="protein sequence ID" value="MEQ2562181.1"/>
    <property type="molecule type" value="Genomic_DNA"/>
</dbReference>
<accession>A0ABV1HIN7</accession>
<dbReference type="Pfam" id="PF02653">
    <property type="entry name" value="BPD_transp_2"/>
    <property type="match status" value="1"/>
</dbReference>
<feature type="transmembrane region" description="Helical" evidence="6">
    <location>
        <begin position="134"/>
        <end position="155"/>
    </location>
</feature>
<evidence type="ECO:0000313" key="8">
    <source>
        <dbReference type="Proteomes" id="UP001437460"/>
    </source>
</evidence>
<evidence type="ECO:0000256" key="3">
    <source>
        <dbReference type="ARBA" id="ARBA00022692"/>
    </source>
</evidence>
<keyword evidence="4 6" id="KW-1133">Transmembrane helix</keyword>
<sequence length="294" mass="31282">MSIIIGVIEEGLIYAIMALGLYITYKILDFPDLSVDGTFPMGAAVTAMLILKGVHPALTLVLSFAAGLLAGCITGLIHVKLKVRDLLSGIIMMTALYSVNLRIAGKANLPIFSKETIFENAFLESVVPAALDPYLVSIILFVIVLICKLLLDLFLKTRAGYLLRAVGDNEVLVTSLAKDKGMVKILGLALANGFVALAGCVYCQQKGFFEVSTGTGTMVIGLASVIIGTKLLKRFRSVKATTAVIFGSIVYKACVSLAIALGMAASDLKLITAVLFLIILVASNRKERKVKAHA</sequence>
<gene>
    <name evidence="7" type="ORF">WMO41_03175</name>
</gene>
<feature type="transmembrane region" description="Helical" evidence="6">
    <location>
        <begin position="268"/>
        <end position="284"/>
    </location>
</feature>
<feature type="transmembrane region" description="Helical" evidence="6">
    <location>
        <begin position="185"/>
        <end position="205"/>
    </location>
</feature>
<feature type="transmembrane region" description="Helical" evidence="6">
    <location>
        <begin position="12"/>
        <end position="28"/>
    </location>
</feature>
<feature type="transmembrane region" description="Helical" evidence="6">
    <location>
        <begin position="57"/>
        <end position="79"/>
    </location>
</feature>
<dbReference type="RefSeq" id="WP_349228529.1">
    <property type="nucleotide sequence ID" value="NZ_JBBMFJ010000004.1"/>
</dbReference>
<evidence type="ECO:0000256" key="5">
    <source>
        <dbReference type="ARBA" id="ARBA00023136"/>
    </source>
</evidence>
<name>A0ABV1HIN7_9FIRM</name>
<reference evidence="7 8" key="1">
    <citation type="submission" date="2024-03" db="EMBL/GenBank/DDBJ databases">
        <title>Human intestinal bacterial collection.</title>
        <authorList>
            <person name="Pauvert C."/>
            <person name="Hitch T.C.A."/>
            <person name="Clavel T."/>
        </authorList>
    </citation>
    <scope>NUCLEOTIDE SEQUENCE [LARGE SCALE GENOMIC DNA]</scope>
    <source>
        <strain evidence="7 8">CLA-AP-H27</strain>
    </source>
</reference>
<keyword evidence="8" id="KW-1185">Reference proteome</keyword>
<comment type="caution">
    <text evidence="7">The sequence shown here is derived from an EMBL/GenBank/DDBJ whole genome shotgun (WGS) entry which is preliminary data.</text>
</comment>
<evidence type="ECO:0000313" key="7">
    <source>
        <dbReference type="EMBL" id="MEQ2562181.1"/>
    </source>
</evidence>
<dbReference type="PANTHER" id="PTHR32196">
    <property type="entry name" value="ABC TRANSPORTER PERMEASE PROTEIN YPHD-RELATED-RELATED"/>
    <property type="match status" value="1"/>
</dbReference>
<evidence type="ECO:0000256" key="2">
    <source>
        <dbReference type="ARBA" id="ARBA00022475"/>
    </source>
</evidence>
<feature type="transmembrane region" description="Helical" evidence="6">
    <location>
        <begin position="86"/>
        <end position="105"/>
    </location>
</feature>
<evidence type="ECO:0000256" key="1">
    <source>
        <dbReference type="ARBA" id="ARBA00004651"/>
    </source>
</evidence>
<feature type="transmembrane region" description="Helical" evidence="6">
    <location>
        <begin position="244"/>
        <end position="262"/>
    </location>
</feature>
<feature type="transmembrane region" description="Helical" evidence="6">
    <location>
        <begin position="211"/>
        <end position="232"/>
    </location>
</feature>
<evidence type="ECO:0000256" key="6">
    <source>
        <dbReference type="SAM" id="Phobius"/>
    </source>
</evidence>
<keyword evidence="3 6" id="KW-0812">Transmembrane</keyword>
<dbReference type="CDD" id="cd06574">
    <property type="entry name" value="TM_PBP1_branched-chain-AA_like"/>
    <property type="match status" value="1"/>
</dbReference>
<dbReference type="PANTHER" id="PTHR32196:SF69">
    <property type="entry name" value="BRANCHED-CHAIN AMINO ACID TRANSPORT SYSTEM, PERMEASE PROTEIN"/>
    <property type="match status" value="1"/>
</dbReference>